<organism evidence="7 8">
    <name type="scientific">Brasilonema sennae CENA114</name>
    <dbReference type="NCBI Taxonomy" id="415709"/>
    <lineage>
        <taxon>Bacteria</taxon>
        <taxon>Bacillati</taxon>
        <taxon>Cyanobacteriota</taxon>
        <taxon>Cyanophyceae</taxon>
        <taxon>Nostocales</taxon>
        <taxon>Scytonemataceae</taxon>
        <taxon>Brasilonema</taxon>
        <taxon>Bromeliae group (in: Brasilonema)</taxon>
    </lineage>
</organism>
<evidence type="ECO:0000256" key="1">
    <source>
        <dbReference type="ARBA" id="ARBA00010541"/>
    </source>
</evidence>
<dbReference type="KEGG" id="bsen:DP114_30955"/>
<comment type="similarity">
    <text evidence="1">Belongs to the peptidase S1C family.</text>
</comment>
<keyword evidence="5" id="KW-0472">Membrane</keyword>
<gene>
    <name evidence="7" type="ORF">DP114_30955</name>
</gene>
<dbReference type="SMART" id="SM00228">
    <property type="entry name" value="PDZ"/>
    <property type="match status" value="1"/>
</dbReference>
<keyword evidence="8" id="KW-1185">Reference proteome</keyword>
<dbReference type="RefSeq" id="WP_169267749.1">
    <property type="nucleotide sequence ID" value="NZ_CAWOXK010000001.1"/>
</dbReference>
<dbReference type="EMBL" id="CP030118">
    <property type="protein sequence ID" value="QDL12516.1"/>
    <property type="molecule type" value="Genomic_DNA"/>
</dbReference>
<accession>A0A856MTD2</accession>
<dbReference type="SUPFAM" id="SSF50156">
    <property type="entry name" value="PDZ domain-like"/>
    <property type="match status" value="1"/>
</dbReference>
<dbReference type="InterPro" id="IPR001940">
    <property type="entry name" value="Peptidase_S1C"/>
</dbReference>
<dbReference type="NCBIfam" id="NF041521">
    <property type="entry name" value="HhoA_HhoB_HtrA"/>
    <property type="match status" value="1"/>
</dbReference>
<dbReference type="GO" id="GO:0004252">
    <property type="term" value="F:serine-type endopeptidase activity"/>
    <property type="evidence" value="ECO:0007669"/>
    <property type="project" value="InterPro"/>
</dbReference>
<keyword evidence="2 7" id="KW-0645">Protease</keyword>
<dbReference type="Pfam" id="PF13180">
    <property type="entry name" value="PDZ_2"/>
    <property type="match status" value="1"/>
</dbReference>
<dbReference type="PRINTS" id="PR00834">
    <property type="entry name" value="PROTEASES2C"/>
</dbReference>
<reference evidence="7 8" key="1">
    <citation type="submission" date="2018-06" db="EMBL/GenBank/DDBJ databases">
        <title>Comparative genomics of Brasilonema spp. strains.</title>
        <authorList>
            <person name="Alvarenga D.O."/>
            <person name="Fiore M.F."/>
            <person name="Varani A.M."/>
        </authorList>
    </citation>
    <scope>NUCLEOTIDE SEQUENCE [LARGE SCALE GENOMIC DNA]</scope>
    <source>
        <strain evidence="7 8">CENA114</strain>
    </source>
</reference>
<dbReference type="AlphaFoldDB" id="A0A856MTD2"/>
<dbReference type="GO" id="GO:0006508">
    <property type="term" value="P:proteolysis"/>
    <property type="evidence" value="ECO:0007669"/>
    <property type="project" value="UniProtKB-KW"/>
</dbReference>
<keyword evidence="3" id="KW-0378">Hydrolase</keyword>
<keyword evidence="5" id="KW-1133">Transmembrane helix</keyword>
<dbReference type="InterPro" id="IPR048172">
    <property type="entry name" value="HhoA_HhoB_HtrA-like"/>
</dbReference>
<dbReference type="Gene3D" id="2.40.10.120">
    <property type="match status" value="1"/>
</dbReference>
<name>A0A856MTD2_9CYAN</name>
<dbReference type="InterPro" id="IPR001478">
    <property type="entry name" value="PDZ"/>
</dbReference>
<dbReference type="InterPro" id="IPR036034">
    <property type="entry name" value="PDZ_sf"/>
</dbReference>
<evidence type="ECO:0000313" key="8">
    <source>
        <dbReference type="Proteomes" id="UP000503129"/>
    </source>
</evidence>
<feature type="region of interest" description="Disordered" evidence="4">
    <location>
        <begin position="395"/>
        <end position="416"/>
    </location>
</feature>
<dbReference type="Pfam" id="PF13365">
    <property type="entry name" value="Trypsin_2"/>
    <property type="match status" value="1"/>
</dbReference>
<dbReference type="Gene3D" id="2.30.42.10">
    <property type="match status" value="1"/>
</dbReference>
<evidence type="ECO:0000259" key="6">
    <source>
        <dbReference type="PROSITE" id="PS50106"/>
    </source>
</evidence>
<evidence type="ECO:0000256" key="3">
    <source>
        <dbReference type="ARBA" id="ARBA00022801"/>
    </source>
</evidence>
<dbReference type="Proteomes" id="UP000503129">
    <property type="component" value="Chromosome"/>
</dbReference>
<dbReference type="InterPro" id="IPR009003">
    <property type="entry name" value="Peptidase_S1_PA"/>
</dbReference>
<sequence>MSLSSSQEQRFPSLWRQVISHALIAVLSVGLTLTTLWAFPNLQIFKESSLPSATAPITSRVETTPSPIAADQEIPIRSFVSAAVNRVGSAVVRIDTERTITMRAPNSYLSDPFFRDFFGNDFSAMPQEYHQRGEGSGFIIDPNGMILTNAHVVSGADSVTVTLKDGRKLKGEVKGVDEPSDLAVVKIDGKDLPVAALGNSQDLKVGDWAIAVGNPLGLDNTVTLGIISTLNRSSAQVGIPDKRLDFIQTDAAINPGNSGGPLLNEQGEVIGINTAIRADAQGIGFAIPIDKAKLIKDALVRGEKIPHPYIGVRMMTLTPELAKQSNNDPNTAITLPQINGVLVIQVIPNSPAATAGVRRGDVITQVGEQAITTAEQLQDLVELSRINQPLQMKVQRGEQTQQLSVRPGELGETMKS</sequence>
<feature type="domain" description="PDZ" evidence="6">
    <location>
        <begin position="318"/>
        <end position="398"/>
    </location>
</feature>
<feature type="transmembrane region" description="Helical" evidence="5">
    <location>
        <begin position="21"/>
        <end position="39"/>
    </location>
</feature>
<evidence type="ECO:0000256" key="5">
    <source>
        <dbReference type="SAM" id="Phobius"/>
    </source>
</evidence>
<keyword evidence="5" id="KW-0812">Transmembrane</keyword>
<evidence type="ECO:0000256" key="4">
    <source>
        <dbReference type="SAM" id="MobiDB-lite"/>
    </source>
</evidence>
<dbReference type="PANTHER" id="PTHR22939:SF129">
    <property type="entry name" value="SERINE PROTEASE HTRA2, MITOCHONDRIAL"/>
    <property type="match status" value="1"/>
</dbReference>
<evidence type="ECO:0000256" key="2">
    <source>
        <dbReference type="ARBA" id="ARBA00022670"/>
    </source>
</evidence>
<dbReference type="PANTHER" id="PTHR22939">
    <property type="entry name" value="SERINE PROTEASE FAMILY S1C HTRA-RELATED"/>
    <property type="match status" value="1"/>
</dbReference>
<proteinExistence type="inferred from homology"/>
<protein>
    <submittedName>
        <fullName evidence="7">Serine protease</fullName>
    </submittedName>
</protein>
<dbReference type="SUPFAM" id="SSF50494">
    <property type="entry name" value="Trypsin-like serine proteases"/>
    <property type="match status" value="1"/>
</dbReference>
<evidence type="ECO:0000313" key="7">
    <source>
        <dbReference type="EMBL" id="QDL12516.1"/>
    </source>
</evidence>
<dbReference type="PROSITE" id="PS50106">
    <property type="entry name" value="PDZ"/>
    <property type="match status" value="1"/>
</dbReference>